<feature type="compositionally biased region" description="Basic and acidic residues" evidence="1">
    <location>
        <begin position="282"/>
        <end position="291"/>
    </location>
</feature>
<evidence type="ECO:0000313" key="4">
    <source>
        <dbReference type="EMBL" id="KFG61628.1"/>
    </source>
</evidence>
<evidence type="ECO:0000256" key="1">
    <source>
        <dbReference type="SAM" id="MobiDB-lite"/>
    </source>
</evidence>
<dbReference type="OrthoDB" id="332686at2759"/>
<evidence type="ECO:0000259" key="3">
    <source>
        <dbReference type="Pfam" id="PF09429"/>
    </source>
</evidence>
<dbReference type="InterPro" id="IPR019007">
    <property type="entry name" value="Wbp11/ELF5/Saf1_N"/>
</dbReference>
<feature type="compositionally biased region" description="Low complexity" evidence="1">
    <location>
        <begin position="390"/>
        <end position="408"/>
    </location>
</feature>
<feature type="non-terminal residue" evidence="4">
    <location>
        <position position="545"/>
    </location>
</feature>
<feature type="compositionally biased region" description="Low complexity" evidence="1">
    <location>
        <begin position="470"/>
        <end position="484"/>
    </location>
</feature>
<feature type="compositionally biased region" description="Polar residues" evidence="1">
    <location>
        <begin position="433"/>
        <end position="443"/>
    </location>
</feature>
<dbReference type="GO" id="GO:0006396">
    <property type="term" value="P:RNA processing"/>
    <property type="evidence" value="ECO:0007669"/>
    <property type="project" value="InterPro"/>
</dbReference>
<feature type="domain" description="Wbp11/ELF5/Saf1 N-terminal" evidence="3">
    <location>
        <begin position="12"/>
        <end position="61"/>
    </location>
</feature>
<dbReference type="AlphaFoldDB" id="A0A086LYB0"/>
<feature type="compositionally biased region" description="Basic and acidic residues" evidence="1">
    <location>
        <begin position="148"/>
        <end position="157"/>
    </location>
</feature>
<feature type="compositionally biased region" description="Low complexity" evidence="1">
    <location>
        <begin position="452"/>
        <end position="463"/>
    </location>
</feature>
<evidence type="ECO:0000256" key="2">
    <source>
        <dbReference type="SAM" id="Phobius"/>
    </source>
</evidence>
<keyword evidence="2" id="KW-0472">Membrane</keyword>
<gene>
    <name evidence="4" type="ORF">TGRUB_270710</name>
</gene>
<accession>A0A086LYB0</accession>
<evidence type="ECO:0000313" key="5">
    <source>
        <dbReference type="Proteomes" id="UP000028834"/>
    </source>
</evidence>
<reference evidence="4 5" key="1">
    <citation type="submission" date="2014-05" db="EMBL/GenBank/DDBJ databases">
        <authorList>
            <person name="Sibley D."/>
            <person name="Venepally P."/>
            <person name="Karamycheva S."/>
            <person name="Hadjithomas M."/>
            <person name="Khan A."/>
            <person name="Brunk B."/>
            <person name="Roos D."/>
            <person name="Caler E."/>
            <person name="Lorenzi H."/>
        </authorList>
    </citation>
    <scope>NUCLEOTIDE SEQUENCE [LARGE SCALE GENOMIC DNA]</scope>
    <source>
        <strain evidence="4 5">RUB</strain>
    </source>
</reference>
<feature type="compositionally biased region" description="Low complexity" evidence="1">
    <location>
        <begin position="492"/>
        <end position="503"/>
    </location>
</feature>
<feature type="compositionally biased region" description="Polar residues" evidence="1">
    <location>
        <begin position="363"/>
        <end position="374"/>
    </location>
</feature>
<keyword evidence="2" id="KW-1133">Transmembrane helix</keyword>
<dbReference type="EMBL" id="AFYV02001555">
    <property type="protein sequence ID" value="KFG61628.1"/>
    <property type="molecule type" value="Genomic_DNA"/>
</dbReference>
<feature type="region of interest" description="Disordered" evidence="1">
    <location>
        <begin position="387"/>
        <end position="529"/>
    </location>
</feature>
<feature type="compositionally biased region" description="Basic and acidic residues" evidence="1">
    <location>
        <begin position="308"/>
        <end position="322"/>
    </location>
</feature>
<proteinExistence type="predicted"/>
<dbReference type="PRINTS" id="PR01217">
    <property type="entry name" value="PRICHEXTENSN"/>
</dbReference>
<organism evidence="4 5">
    <name type="scientific">Toxoplasma gondii RUB</name>
    <dbReference type="NCBI Taxonomy" id="935652"/>
    <lineage>
        <taxon>Eukaryota</taxon>
        <taxon>Sar</taxon>
        <taxon>Alveolata</taxon>
        <taxon>Apicomplexa</taxon>
        <taxon>Conoidasida</taxon>
        <taxon>Coccidia</taxon>
        <taxon>Eucoccidiorida</taxon>
        <taxon>Eimeriorina</taxon>
        <taxon>Sarcocystidae</taxon>
        <taxon>Toxoplasma</taxon>
    </lineage>
</organism>
<comment type="caution">
    <text evidence="4">The sequence shown here is derived from an EMBL/GenBank/DDBJ whole genome shotgun (WGS) entry which is preliminary data.</text>
</comment>
<feature type="transmembrane region" description="Helical" evidence="2">
    <location>
        <begin position="62"/>
        <end position="85"/>
    </location>
</feature>
<name>A0A086LYB0_TOXGO</name>
<feature type="region of interest" description="Disordered" evidence="1">
    <location>
        <begin position="134"/>
        <end position="182"/>
    </location>
</feature>
<dbReference type="VEuPathDB" id="ToxoDB:TGRUB_270710"/>
<feature type="compositionally biased region" description="Basic and acidic residues" evidence="1">
    <location>
        <begin position="19"/>
        <end position="29"/>
    </location>
</feature>
<feature type="region of interest" description="Disordered" evidence="1">
    <location>
        <begin position="282"/>
        <end position="374"/>
    </location>
</feature>
<protein>
    <submittedName>
        <fullName evidence="4">WW domain binding protein 11</fullName>
    </submittedName>
</protein>
<feature type="region of interest" description="Disordered" evidence="1">
    <location>
        <begin position="1"/>
        <end position="38"/>
    </location>
</feature>
<dbReference type="Proteomes" id="UP000028834">
    <property type="component" value="Unassembled WGS sequence"/>
</dbReference>
<feature type="compositionally biased region" description="Pro residues" evidence="1">
    <location>
        <begin position="409"/>
        <end position="426"/>
    </location>
</feature>
<sequence length="545" mass="60106">MKKIKVKSGELKAVNPSDTYRKTQRDKEKKKNKMDRRHNRELSILKRNPRVIKEELDKLCEIGFLFPFCLLDIFGSVLFTLPPFFEQFLQRGFEAQPIQKTNVLRDGQRRRKQKLQQLWDIAVQSVEAERRARKAELQMEEPFGEEAAAEKEGDEHPLSPGEQRSLTSSDVPRDPRRRAVRPQERFDDEFILKLDQEQRRYYNPALCNAGIFRPGETAVSSPLRTKFQSVPLHSLGVTSYKEPCLCNCLFSRFTDPDGSLRGYPPTVRQGAFDMRREYFESLESERRKKEGLSSSSEENSETWSDVSDGEHARERGESREKDGEEEDSNEDDILASIPLPDDLPPGFSPEPPSLPPAPAPGPTQSSPFGVQSPSAASAFVLPTSFAETAGVSPGSNSSPSGHMPSAFPFRPPPPPPFMFPPPPIPFMPRHLQSDASGPQQAPNASPVPPTFPSSLSSPSSLPSSLPPFPSSALPSASPSGSSGPNAEQTGTPSSSSPYSAPPAIWKVNGPQAVREARAAPYTPPETKSALPAAAMAFVPTQHRHC</sequence>
<feature type="compositionally biased region" description="Pro residues" evidence="1">
    <location>
        <begin position="341"/>
        <end position="361"/>
    </location>
</feature>
<feature type="compositionally biased region" description="Acidic residues" evidence="1">
    <location>
        <begin position="323"/>
        <end position="333"/>
    </location>
</feature>
<keyword evidence="2" id="KW-0812">Transmembrane</keyword>
<dbReference type="Pfam" id="PF09429">
    <property type="entry name" value="Wbp11"/>
    <property type="match status" value="1"/>
</dbReference>